<evidence type="ECO:0000256" key="3">
    <source>
        <dbReference type="SAM" id="MobiDB-lite"/>
    </source>
</evidence>
<proteinExistence type="predicted"/>
<evidence type="ECO:0000256" key="2">
    <source>
        <dbReference type="ARBA" id="ARBA00023242"/>
    </source>
</evidence>
<comment type="subcellular location">
    <subcellularLocation>
        <location evidence="1">Nucleus</location>
    </subcellularLocation>
</comment>
<dbReference type="Pfam" id="PF00172">
    <property type="entry name" value="Zn_clus"/>
    <property type="match status" value="1"/>
</dbReference>
<dbReference type="PROSITE" id="PS00463">
    <property type="entry name" value="ZN2_CY6_FUNGAL_1"/>
    <property type="match status" value="1"/>
</dbReference>
<sequence>MPKKQRVKGCFQCSVRRIDCDLGQPECAKCRRKGIECSGLARIRFAPGLASRGKLKNSSVPIIGSSSSSNSISRVQAATTQADEVDHDVELVPRTTAPIMTGEYELTPFEDAATFINEVMNVGRRQQASVTLQPWIPPVPHQARGLYSHFSQAVAPAMVVIDGLGNGYRNIILSMACNDDLLGKAVGVVAAQHLGLSQPEAREAARQGRTAVIEKLRRDATVAGPNAAQLVFTPSTWATLLILLVGETVTGGSEFEHLFRMLVAAAQNCDLSNVPPLLRDFLLKQTHMFEIIARPQLSTREGIDIISRSLDSHLDWVTSEIRGCETEGSRALAITEQAFREASELYLSRATTGHQQEQQQPSGHSSNTGPVATSAPAASDSVARLRALVSSLDPAAEGAHALVWPCFVAAAESTELGDRQFFTRRLGQIYAVTKFENVQMAAASLPLIWAMQDSAVKAGVGSSSWITMLGSILIM</sequence>
<feature type="domain" description="Zn(2)-C6 fungal-type" evidence="4">
    <location>
        <begin position="9"/>
        <end position="38"/>
    </location>
</feature>
<keyword evidence="6" id="KW-1185">Reference proteome</keyword>
<dbReference type="GO" id="GO:0000981">
    <property type="term" value="F:DNA-binding transcription factor activity, RNA polymerase II-specific"/>
    <property type="evidence" value="ECO:0007669"/>
    <property type="project" value="InterPro"/>
</dbReference>
<evidence type="ECO:0000256" key="1">
    <source>
        <dbReference type="ARBA" id="ARBA00004123"/>
    </source>
</evidence>
<dbReference type="GO" id="GO:0000976">
    <property type="term" value="F:transcription cis-regulatory region binding"/>
    <property type="evidence" value="ECO:0007669"/>
    <property type="project" value="TreeGrafter"/>
</dbReference>
<feature type="region of interest" description="Disordered" evidence="3">
    <location>
        <begin position="350"/>
        <end position="375"/>
    </location>
</feature>
<dbReference type="GO" id="GO:0008270">
    <property type="term" value="F:zinc ion binding"/>
    <property type="evidence" value="ECO:0007669"/>
    <property type="project" value="InterPro"/>
</dbReference>
<reference evidence="6" key="1">
    <citation type="submission" date="2016-02" db="EMBL/GenBank/DDBJ databases">
        <title>Draft genome sequence of Microdochium bolleyi, a fungal endophyte of beachgrass.</title>
        <authorList>
            <consortium name="DOE Joint Genome Institute"/>
            <person name="David A.S."/>
            <person name="May G."/>
            <person name="Haridas S."/>
            <person name="Lim J."/>
            <person name="Wang M."/>
            <person name="Labutti K."/>
            <person name="Lipzen A."/>
            <person name="Barry K."/>
            <person name="Grigoriev I.V."/>
        </authorList>
    </citation>
    <scope>NUCLEOTIDE SEQUENCE [LARGE SCALE GENOMIC DNA]</scope>
    <source>
        <strain evidence="6">J235TASD1</strain>
    </source>
</reference>
<dbReference type="STRING" id="196109.A0A136IL86"/>
<dbReference type="EMBL" id="KQ964276">
    <property type="protein sequence ID" value="KXJ85722.1"/>
    <property type="molecule type" value="Genomic_DNA"/>
</dbReference>
<dbReference type="PROSITE" id="PS50048">
    <property type="entry name" value="ZN2_CY6_FUNGAL_2"/>
    <property type="match status" value="1"/>
</dbReference>
<dbReference type="GO" id="GO:0005634">
    <property type="term" value="C:nucleus"/>
    <property type="evidence" value="ECO:0007669"/>
    <property type="project" value="UniProtKB-SubCell"/>
</dbReference>
<evidence type="ECO:0000313" key="6">
    <source>
        <dbReference type="Proteomes" id="UP000070501"/>
    </source>
</evidence>
<evidence type="ECO:0000313" key="5">
    <source>
        <dbReference type="EMBL" id="KXJ85722.1"/>
    </source>
</evidence>
<organism evidence="5 6">
    <name type="scientific">Microdochium bolleyi</name>
    <dbReference type="NCBI Taxonomy" id="196109"/>
    <lineage>
        <taxon>Eukaryota</taxon>
        <taxon>Fungi</taxon>
        <taxon>Dikarya</taxon>
        <taxon>Ascomycota</taxon>
        <taxon>Pezizomycotina</taxon>
        <taxon>Sordariomycetes</taxon>
        <taxon>Xylariomycetidae</taxon>
        <taxon>Xylariales</taxon>
        <taxon>Microdochiaceae</taxon>
        <taxon>Microdochium</taxon>
    </lineage>
</organism>
<dbReference type="OrthoDB" id="5386330at2759"/>
<gene>
    <name evidence="5" type="ORF">Micbo1qcDRAFT_153960</name>
</gene>
<dbReference type="GO" id="GO:0045944">
    <property type="term" value="P:positive regulation of transcription by RNA polymerase II"/>
    <property type="evidence" value="ECO:0007669"/>
    <property type="project" value="TreeGrafter"/>
</dbReference>
<dbReference type="InParanoid" id="A0A136IL86"/>
<dbReference type="InterPro" id="IPR021858">
    <property type="entry name" value="Fun_TF"/>
</dbReference>
<keyword evidence="2" id="KW-0539">Nucleus</keyword>
<dbReference type="Proteomes" id="UP000070501">
    <property type="component" value="Unassembled WGS sequence"/>
</dbReference>
<protein>
    <submittedName>
        <fullName evidence="5">Fungal-specific transcription factor domain-domain-containing protein</fullName>
    </submittedName>
</protein>
<dbReference type="AlphaFoldDB" id="A0A136IL86"/>
<dbReference type="PANTHER" id="PTHR37534">
    <property type="entry name" value="TRANSCRIPTIONAL ACTIVATOR PROTEIN UGA3"/>
    <property type="match status" value="1"/>
</dbReference>
<feature type="compositionally biased region" description="Polar residues" evidence="3">
    <location>
        <begin position="350"/>
        <end position="371"/>
    </location>
</feature>
<evidence type="ECO:0000259" key="4">
    <source>
        <dbReference type="PROSITE" id="PS50048"/>
    </source>
</evidence>
<dbReference type="Gene3D" id="4.10.240.10">
    <property type="entry name" value="Zn(2)-C6 fungal-type DNA-binding domain"/>
    <property type="match status" value="1"/>
</dbReference>
<accession>A0A136IL86</accession>
<dbReference type="Pfam" id="PF11951">
    <property type="entry name" value="Fungal_trans_2"/>
    <property type="match status" value="2"/>
</dbReference>
<dbReference type="PANTHER" id="PTHR37534:SF17">
    <property type="entry name" value="ZN(2)-C6 FUNGAL-TYPE DOMAIN-CONTAINING PROTEIN"/>
    <property type="match status" value="1"/>
</dbReference>
<name>A0A136IL86_9PEZI</name>
<dbReference type="InterPro" id="IPR036864">
    <property type="entry name" value="Zn2-C6_fun-type_DNA-bd_sf"/>
</dbReference>
<dbReference type="SUPFAM" id="SSF57701">
    <property type="entry name" value="Zn2/Cys6 DNA-binding domain"/>
    <property type="match status" value="1"/>
</dbReference>
<dbReference type="InterPro" id="IPR001138">
    <property type="entry name" value="Zn2Cys6_DnaBD"/>
</dbReference>